<dbReference type="Proteomes" id="UP000588277">
    <property type="component" value="Unassembled WGS sequence"/>
</dbReference>
<accession>A0A7Y0F112</accession>
<feature type="chain" id="PRO_5030796640" evidence="6">
    <location>
        <begin position="30"/>
        <end position="456"/>
    </location>
</feature>
<dbReference type="Pfam" id="PF17802">
    <property type="entry name" value="SpaA"/>
    <property type="match status" value="1"/>
</dbReference>
<evidence type="ECO:0000313" key="10">
    <source>
        <dbReference type="Proteomes" id="UP000588277"/>
    </source>
</evidence>
<reference evidence="9 10" key="1">
    <citation type="submission" date="2020-02" db="EMBL/GenBank/DDBJ databases">
        <title>Characterization of phylogenetic diversity of novel bifidobacterial species isolated in Czech ZOOs.</title>
        <authorList>
            <person name="Lugli G.A."/>
            <person name="Vera N.B."/>
            <person name="Ventura M."/>
        </authorList>
    </citation>
    <scope>NUCLEOTIDE SEQUENCE [LARGE SCALE GENOMIC DNA]</scope>
    <source>
        <strain evidence="9 10">DSM 109958</strain>
    </source>
</reference>
<evidence type="ECO:0000256" key="2">
    <source>
        <dbReference type="ARBA" id="ARBA00022525"/>
    </source>
</evidence>
<keyword evidence="5" id="KW-0472">Membrane</keyword>
<keyword evidence="1" id="KW-0134">Cell wall</keyword>
<proteinExistence type="predicted"/>
<dbReference type="InterPro" id="IPR041033">
    <property type="entry name" value="SpaA_PFL_dom_1"/>
</dbReference>
<dbReference type="Gene3D" id="2.60.40.10">
    <property type="entry name" value="Immunoglobulins"/>
    <property type="match status" value="1"/>
</dbReference>
<dbReference type="InterPro" id="IPR013783">
    <property type="entry name" value="Ig-like_fold"/>
</dbReference>
<dbReference type="Pfam" id="PF00746">
    <property type="entry name" value="Gram_pos_anchor"/>
    <property type="match status" value="1"/>
</dbReference>
<comment type="caution">
    <text evidence="9">The sequence shown here is derived from an EMBL/GenBank/DDBJ whole genome shotgun (WGS) entry which is preliminary data.</text>
</comment>
<keyword evidence="10" id="KW-1185">Reference proteome</keyword>
<dbReference type="GO" id="GO:0005975">
    <property type="term" value="P:carbohydrate metabolic process"/>
    <property type="evidence" value="ECO:0007669"/>
    <property type="project" value="UniProtKB-ARBA"/>
</dbReference>
<keyword evidence="2" id="KW-0964">Secreted</keyword>
<dbReference type="InterPro" id="IPR019931">
    <property type="entry name" value="LPXTG_anchor"/>
</dbReference>
<dbReference type="RefSeq" id="WP_169275175.1">
    <property type="nucleotide sequence ID" value="NZ_JAAIIH010000001.1"/>
</dbReference>
<keyword evidence="5" id="KW-1133">Transmembrane helix</keyword>
<evidence type="ECO:0000256" key="5">
    <source>
        <dbReference type="SAM" id="Phobius"/>
    </source>
</evidence>
<organism evidence="9 10">
    <name type="scientific">Bifidobacterium moraviense</name>
    <dbReference type="NCBI Taxonomy" id="2675323"/>
    <lineage>
        <taxon>Bacteria</taxon>
        <taxon>Bacillati</taxon>
        <taxon>Actinomycetota</taxon>
        <taxon>Actinomycetes</taxon>
        <taxon>Bifidobacteriales</taxon>
        <taxon>Bifidobacteriaceae</taxon>
        <taxon>Bifidobacterium</taxon>
    </lineage>
</organism>
<evidence type="ECO:0000313" key="9">
    <source>
        <dbReference type="EMBL" id="NMN00056.1"/>
    </source>
</evidence>
<evidence type="ECO:0000259" key="8">
    <source>
        <dbReference type="Pfam" id="PF17802"/>
    </source>
</evidence>
<name>A0A7Y0F112_9BIFI</name>
<evidence type="ECO:0000259" key="7">
    <source>
        <dbReference type="Pfam" id="PF00746"/>
    </source>
</evidence>
<keyword evidence="5" id="KW-0812">Transmembrane</keyword>
<protein>
    <submittedName>
        <fullName evidence="9">Fimbrial subunit-like cell surface protein</fullName>
    </submittedName>
</protein>
<feature type="domain" description="SpaA-like prealbumin fold" evidence="8">
    <location>
        <begin position="263"/>
        <end position="357"/>
    </location>
</feature>
<feature type="signal peptide" evidence="6">
    <location>
        <begin position="1"/>
        <end position="29"/>
    </location>
</feature>
<dbReference type="EMBL" id="JAAIIH010000001">
    <property type="protein sequence ID" value="NMN00056.1"/>
    <property type="molecule type" value="Genomic_DNA"/>
</dbReference>
<dbReference type="NCBIfam" id="TIGR01167">
    <property type="entry name" value="LPXTG_anchor"/>
    <property type="match status" value="1"/>
</dbReference>
<feature type="transmembrane region" description="Helical" evidence="5">
    <location>
        <begin position="423"/>
        <end position="445"/>
    </location>
</feature>
<keyword evidence="3 6" id="KW-0732">Signal</keyword>
<evidence type="ECO:0000256" key="4">
    <source>
        <dbReference type="ARBA" id="ARBA00023088"/>
    </source>
</evidence>
<gene>
    <name evidence="9" type="ORF">G1C96_0633</name>
</gene>
<dbReference type="AlphaFoldDB" id="A0A7Y0F112"/>
<feature type="domain" description="Gram-positive cocci surface proteins LPxTG" evidence="7">
    <location>
        <begin position="416"/>
        <end position="450"/>
    </location>
</feature>
<evidence type="ECO:0000256" key="1">
    <source>
        <dbReference type="ARBA" id="ARBA00022512"/>
    </source>
</evidence>
<evidence type="ECO:0000256" key="6">
    <source>
        <dbReference type="SAM" id="SignalP"/>
    </source>
</evidence>
<keyword evidence="4" id="KW-0572">Peptidoglycan-anchor</keyword>
<sequence>MRMKKLFAGLAAAATLLSGLALGAAPASAIDNTPSLSGALLGIYSAENDKNQFIINDNPTTPREFKYVKVADYKTDTTGNQTINSNTFLIVNSDTGVTADAVRTALNAAFSNKGVVVPTSGDPMTWVGQLDATSFGKADWKAFNTSLLADASVQTWLGNNNSNVTPTLNTTGDNVSLEFNMADKGGVGLYILVDQSGDYTVGATGENCQWKYGKIDPILIGTHLDMTTNGEGSIVIKGLSTVASGVAIQKQTKQPDNCTSGTDIEFQKTDSNGIGLGGAKFRMYKQGTSPVEYLTFQFADGKYSHLATTTEANADTAVLTSSGTDGVSANGNGSVKLSGLPLGEYVIEEIAAPSGYIGGIGSMSILPKFKLTVSNDRTSTTVTYKFEKIDGGDSQGLVTIPNGGQTATVVNVKSITELPKTGAAGTAIFTVIAVLIAGAAVTVYLKSRATKRQLMA</sequence>
<evidence type="ECO:0000256" key="3">
    <source>
        <dbReference type="ARBA" id="ARBA00022729"/>
    </source>
</evidence>